<organism evidence="3 4">
    <name type="scientific">Catenuloplanes indicus</name>
    <dbReference type="NCBI Taxonomy" id="137267"/>
    <lineage>
        <taxon>Bacteria</taxon>
        <taxon>Bacillati</taxon>
        <taxon>Actinomycetota</taxon>
        <taxon>Actinomycetes</taxon>
        <taxon>Micromonosporales</taxon>
        <taxon>Micromonosporaceae</taxon>
        <taxon>Catenuloplanes</taxon>
    </lineage>
</organism>
<dbReference type="PANTHER" id="PTHR33442:SF1">
    <property type="entry name" value="TRANS-3-HYDROXY-L-PROLINE DEHYDRATASE"/>
    <property type="match status" value="1"/>
</dbReference>
<sequence length="104" mass="10713">MSGIYGVILHEEVAGPRQRRNVTIFADGEVDRSPCGSGTAARVTTLAASGLLAPVEELLHESIVGSRLTARYATDGDAVAAVITAPGSPPSTSETPLVQAPETR</sequence>
<proteinExistence type="inferred from homology"/>
<feature type="region of interest" description="Disordered" evidence="2">
    <location>
        <begin position="83"/>
        <end position="104"/>
    </location>
</feature>
<protein>
    <submittedName>
        <fullName evidence="3">Proline racemase</fullName>
    </submittedName>
</protein>
<dbReference type="Pfam" id="PF05544">
    <property type="entry name" value="Pro_racemase"/>
    <property type="match status" value="1"/>
</dbReference>
<dbReference type="InterPro" id="IPR008794">
    <property type="entry name" value="Pro_racemase_fam"/>
</dbReference>
<dbReference type="RefSeq" id="WP_307247924.1">
    <property type="nucleotide sequence ID" value="NZ_JAUSUZ010000001.1"/>
</dbReference>
<comment type="similarity">
    <text evidence="1">Belongs to the proline racemase family.</text>
</comment>
<keyword evidence="4" id="KW-1185">Reference proteome</keyword>
<name>A0AAE3W797_9ACTN</name>
<evidence type="ECO:0000313" key="4">
    <source>
        <dbReference type="Proteomes" id="UP001240236"/>
    </source>
</evidence>
<dbReference type="AlphaFoldDB" id="A0AAE3W797"/>
<evidence type="ECO:0000256" key="1">
    <source>
        <dbReference type="ARBA" id="ARBA00007529"/>
    </source>
</evidence>
<evidence type="ECO:0000313" key="3">
    <source>
        <dbReference type="EMBL" id="MDQ0371278.1"/>
    </source>
</evidence>
<accession>A0AAE3W797</accession>
<gene>
    <name evidence="3" type="ORF">J2S42_007947</name>
</gene>
<dbReference type="EMBL" id="JAUSUZ010000001">
    <property type="protein sequence ID" value="MDQ0371278.1"/>
    <property type="molecule type" value="Genomic_DNA"/>
</dbReference>
<evidence type="ECO:0000256" key="2">
    <source>
        <dbReference type="SAM" id="MobiDB-lite"/>
    </source>
</evidence>
<dbReference type="PANTHER" id="PTHR33442">
    <property type="entry name" value="TRANS-3-HYDROXY-L-PROLINE DEHYDRATASE"/>
    <property type="match status" value="1"/>
</dbReference>
<dbReference type="Gene3D" id="3.10.310.10">
    <property type="entry name" value="Diaminopimelate Epimerase, Chain A, domain 1"/>
    <property type="match status" value="1"/>
</dbReference>
<reference evidence="3 4" key="1">
    <citation type="submission" date="2023-07" db="EMBL/GenBank/DDBJ databases">
        <title>Sequencing the genomes of 1000 actinobacteria strains.</title>
        <authorList>
            <person name="Klenk H.-P."/>
        </authorList>
    </citation>
    <scope>NUCLEOTIDE SEQUENCE [LARGE SCALE GENOMIC DNA]</scope>
    <source>
        <strain evidence="3 4">DSM 44709</strain>
    </source>
</reference>
<dbReference type="Proteomes" id="UP001240236">
    <property type="component" value="Unassembled WGS sequence"/>
</dbReference>
<comment type="caution">
    <text evidence="3">The sequence shown here is derived from an EMBL/GenBank/DDBJ whole genome shotgun (WGS) entry which is preliminary data.</text>
</comment>
<dbReference type="SUPFAM" id="SSF54506">
    <property type="entry name" value="Diaminopimelate epimerase-like"/>
    <property type="match status" value="1"/>
</dbReference>